<dbReference type="EMBL" id="KV440978">
    <property type="protein sequence ID" value="OAD74673.1"/>
    <property type="molecule type" value="Genomic_DNA"/>
</dbReference>
<accession>A0A162UF42</accession>
<protein>
    <recommendedName>
        <fullName evidence="1">BTB domain-containing protein</fullName>
    </recommendedName>
</protein>
<organism evidence="2 3">
    <name type="scientific">Phycomyces blakesleeanus (strain ATCC 8743b / DSM 1359 / FGSC 10004 / NBRC 33097 / NRRL 1555)</name>
    <dbReference type="NCBI Taxonomy" id="763407"/>
    <lineage>
        <taxon>Eukaryota</taxon>
        <taxon>Fungi</taxon>
        <taxon>Fungi incertae sedis</taxon>
        <taxon>Mucoromycota</taxon>
        <taxon>Mucoromycotina</taxon>
        <taxon>Mucoromycetes</taxon>
        <taxon>Mucorales</taxon>
        <taxon>Phycomycetaceae</taxon>
        <taxon>Phycomyces</taxon>
    </lineage>
</organism>
<gene>
    <name evidence="2" type="ORF">PHYBLDRAFT_61272</name>
</gene>
<dbReference type="SUPFAM" id="SSF54695">
    <property type="entry name" value="POZ domain"/>
    <property type="match status" value="1"/>
</dbReference>
<dbReference type="SMART" id="SM00225">
    <property type="entry name" value="BTB"/>
    <property type="match status" value="1"/>
</dbReference>
<dbReference type="Pfam" id="PF00651">
    <property type="entry name" value="BTB"/>
    <property type="match status" value="1"/>
</dbReference>
<dbReference type="GeneID" id="29001687"/>
<dbReference type="Gene3D" id="1.25.40.420">
    <property type="match status" value="1"/>
</dbReference>
<dbReference type="AlphaFoldDB" id="A0A162UF42"/>
<dbReference type="InterPro" id="IPR011333">
    <property type="entry name" value="SKP1/BTB/POZ_sf"/>
</dbReference>
<dbReference type="InterPro" id="IPR000210">
    <property type="entry name" value="BTB/POZ_dom"/>
</dbReference>
<name>A0A162UF42_PHYB8</name>
<feature type="domain" description="BTB" evidence="1">
    <location>
        <begin position="208"/>
        <end position="266"/>
    </location>
</feature>
<dbReference type="PANTHER" id="PTHR24410">
    <property type="entry name" value="HL07962P-RELATED"/>
    <property type="match status" value="1"/>
</dbReference>
<dbReference type="Proteomes" id="UP000077315">
    <property type="component" value="Unassembled WGS sequence"/>
</dbReference>
<reference evidence="3" key="1">
    <citation type="submission" date="2015-06" db="EMBL/GenBank/DDBJ databases">
        <title>Expansion of signal transduction pathways in fungi by whole-genome duplication.</title>
        <authorList>
            <consortium name="DOE Joint Genome Institute"/>
            <person name="Corrochano L.M."/>
            <person name="Kuo A."/>
            <person name="Marcet-Houben M."/>
            <person name="Polaino S."/>
            <person name="Salamov A."/>
            <person name="Villalobos J.M."/>
            <person name="Alvarez M.I."/>
            <person name="Avalos J."/>
            <person name="Benito E.P."/>
            <person name="Benoit I."/>
            <person name="Burger G."/>
            <person name="Camino L.P."/>
            <person name="Canovas D."/>
            <person name="Cerda-Olmedo E."/>
            <person name="Cheng J.-F."/>
            <person name="Dominguez A."/>
            <person name="Elias M."/>
            <person name="Eslava A.P."/>
            <person name="Glaser F."/>
            <person name="Grimwood J."/>
            <person name="Gutierrez G."/>
            <person name="Heitman J."/>
            <person name="Henrissat B."/>
            <person name="Iturriaga E.A."/>
            <person name="Lang B.F."/>
            <person name="Lavin J.L."/>
            <person name="Lee S."/>
            <person name="Li W."/>
            <person name="Lindquist E."/>
            <person name="Lopez-Garcia S."/>
            <person name="Luque E.M."/>
            <person name="Marcos A.T."/>
            <person name="Martin J."/>
            <person name="McCluskey K."/>
            <person name="Medina H.R."/>
            <person name="Miralles-Duran A."/>
            <person name="Miyazaki A."/>
            <person name="Munoz-Torres E."/>
            <person name="Oguiza J.A."/>
            <person name="Ohm R."/>
            <person name="Olmedo M."/>
            <person name="Orejas M."/>
            <person name="Ortiz-Castellanos L."/>
            <person name="Pisabarro A.G."/>
            <person name="Rodriguez-Romero J."/>
            <person name="Ruiz-Herrera J."/>
            <person name="Ruiz-Vazquez R."/>
            <person name="Sanz C."/>
            <person name="Schackwitz W."/>
            <person name="Schmutz J."/>
            <person name="Shahriari M."/>
            <person name="Shelest E."/>
            <person name="Silva-Franco F."/>
            <person name="Soanes D."/>
            <person name="Syed K."/>
            <person name="Tagua V.G."/>
            <person name="Talbot N.J."/>
            <person name="Thon M."/>
            <person name="De vries R.P."/>
            <person name="Wiebenga A."/>
            <person name="Yadav J.S."/>
            <person name="Braun E.L."/>
            <person name="Baker S."/>
            <person name="Garre V."/>
            <person name="Horwitz B."/>
            <person name="Torres-Martinez S."/>
            <person name="Idnurm A."/>
            <person name="Herrera-Estrella A."/>
            <person name="Gabaldon T."/>
            <person name="Grigoriev I.V."/>
        </authorList>
    </citation>
    <scope>NUCLEOTIDE SEQUENCE [LARGE SCALE GENOMIC DNA]</scope>
    <source>
        <strain evidence="3">NRRL 1555(-)</strain>
    </source>
</reference>
<evidence type="ECO:0000259" key="1">
    <source>
        <dbReference type="PROSITE" id="PS50097"/>
    </source>
</evidence>
<dbReference type="InterPro" id="IPR051481">
    <property type="entry name" value="BTB-POZ/Galectin-3-binding"/>
</dbReference>
<dbReference type="RefSeq" id="XP_018292713.1">
    <property type="nucleotide sequence ID" value="XM_018440781.1"/>
</dbReference>
<sequence length="466" mass="53790">MNGRTPFSTVGHVDAAGYYWTIPEFTMIAHKKRIISPCFNINGCTWFISSLEIFVCLKEANISRSSSDQKRVVQATVSIEHANLHSCVYDPKITKEMDEIMDSFDERGWVSFIALKDITPYLIKSQLVISIRIKKETENLLTISPDIPRNLVPKLEHFAGSPEFHDVIIRVINCPKKESDEPSTSTVISKKHKHKIDSKGKDTTPIERLFYGHKVVLASASVWFKNLFTSGMSESSGHEITIRETDPGVFEKILMLIYTSNFEAQDVFEALSISKAADEFQLHDICNQAFSYLQTQVTRENLWLIWNHAELLENEDVQNFCQNYLRRNCIACLQSSAWEDLEALWAIRTLQIDKLTSNVKEVDFYRAALRWRDNKQHYLAAKNESGDRSGLRLRKRAFQQLRDCEDERQINDDFSKMIHCIRFPQMDMQYLVTNVETDVPVMNVSGINELASIYYFFSSYDSLIIN</sequence>
<dbReference type="Gene3D" id="3.30.710.10">
    <property type="entry name" value="Potassium Channel Kv1.1, Chain A"/>
    <property type="match status" value="1"/>
</dbReference>
<keyword evidence="3" id="KW-1185">Reference proteome</keyword>
<proteinExistence type="predicted"/>
<dbReference type="PANTHER" id="PTHR24410:SF23">
    <property type="entry name" value="BTB DOMAIN-CONTAINING PROTEIN-RELATED"/>
    <property type="match status" value="1"/>
</dbReference>
<dbReference type="PROSITE" id="PS50097">
    <property type="entry name" value="BTB"/>
    <property type="match status" value="1"/>
</dbReference>
<dbReference type="STRING" id="763407.A0A162UF42"/>
<dbReference type="CDD" id="cd18186">
    <property type="entry name" value="BTB_POZ_ZBTB_KLHL-like"/>
    <property type="match status" value="1"/>
</dbReference>
<dbReference type="OrthoDB" id="2256373at2759"/>
<evidence type="ECO:0000313" key="3">
    <source>
        <dbReference type="Proteomes" id="UP000077315"/>
    </source>
</evidence>
<dbReference type="VEuPathDB" id="FungiDB:PHYBLDRAFT_61272"/>
<evidence type="ECO:0000313" key="2">
    <source>
        <dbReference type="EMBL" id="OAD74673.1"/>
    </source>
</evidence>
<dbReference type="InParanoid" id="A0A162UF42"/>